<gene>
    <name evidence="1" type="ORF">HXM71_03025</name>
</gene>
<protein>
    <submittedName>
        <fullName evidence="1">Uncharacterized protein</fullName>
    </submittedName>
</protein>
<organism evidence="1 2">
    <name type="scientific">Mogibacterium diversum</name>
    <dbReference type="NCBI Taxonomy" id="114527"/>
    <lineage>
        <taxon>Bacteria</taxon>
        <taxon>Bacillati</taxon>
        <taxon>Bacillota</taxon>
        <taxon>Clostridia</taxon>
        <taxon>Peptostreptococcales</taxon>
        <taxon>Anaerovoracaceae</taxon>
        <taxon>Mogibacterium</taxon>
    </lineage>
</organism>
<sequence>MRKPEVGDRIILTEDVGYMFSTIKKGSTGVITQVSNWSWAAKANVDGKEIDLREGTYEIL</sequence>
<name>A0A930EEQ3_9FIRM</name>
<dbReference type="EMBL" id="JABZQH010000077">
    <property type="protein sequence ID" value="MBF1352077.1"/>
    <property type="molecule type" value="Genomic_DNA"/>
</dbReference>
<dbReference type="Proteomes" id="UP000722050">
    <property type="component" value="Unassembled WGS sequence"/>
</dbReference>
<evidence type="ECO:0000313" key="2">
    <source>
        <dbReference type="Proteomes" id="UP000722050"/>
    </source>
</evidence>
<dbReference type="AlphaFoldDB" id="A0A930EEQ3"/>
<evidence type="ECO:0000313" key="1">
    <source>
        <dbReference type="EMBL" id="MBF1352077.1"/>
    </source>
</evidence>
<accession>A0A930EEQ3</accession>
<comment type="caution">
    <text evidence="1">The sequence shown here is derived from an EMBL/GenBank/DDBJ whole genome shotgun (WGS) entry which is preliminary data.</text>
</comment>
<proteinExistence type="predicted"/>
<reference evidence="1" key="1">
    <citation type="submission" date="2020-04" db="EMBL/GenBank/DDBJ databases">
        <title>Deep metagenomics examines the oral microbiome during advanced dental caries in children, revealing novel taxa and co-occurrences with host molecules.</title>
        <authorList>
            <person name="Baker J.L."/>
            <person name="Morton J.T."/>
            <person name="Dinis M."/>
            <person name="Alvarez R."/>
            <person name="Tran N.C."/>
            <person name="Knight R."/>
            <person name="Edlund A."/>
        </authorList>
    </citation>
    <scope>NUCLEOTIDE SEQUENCE</scope>
    <source>
        <strain evidence="1">JCVI_24_bin.8</strain>
    </source>
</reference>